<name>A0ABP0H2C0_CLALP</name>
<dbReference type="Pfam" id="PF08568">
    <property type="entry name" value="Kinetochor_Ybp2"/>
    <property type="match status" value="1"/>
</dbReference>
<dbReference type="Proteomes" id="UP001642483">
    <property type="component" value="Unassembled WGS sequence"/>
</dbReference>
<evidence type="ECO:0000313" key="2">
    <source>
        <dbReference type="Proteomes" id="UP001642483"/>
    </source>
</evidence>
<keyword evidence="2" id="KW-1185">Reference proteome</keyword>
<dbReference type="PANTHER" id="PTHR15430">
    <property type="entry name" value="GLOMULIN"/>
    <property type="match status" value="1"/>
</dbReference>
<sequence>MESVDENSGNTLNFMSQVKQIIKEGNISQLKNFCSDKENEEQVICSSLDLVSCFMDYLKDHEANDQDMENFRYLFSHISYISNEKELILGFLEQFDPMVEFDIINCLFPGLKIVCAKIMERDKANQTYHLNMVFSSFVYYAESLNLPKYDNYDPMEEYPERAEELKLAKFMKKCTEVGRSMLEIIQQQFQQKEIHKNHIKAVNCEFFNLCIGLLERLSRLNLEELTCTESAEKLIGKKSKDQNSVSQGPHAEPRLVLKTASDVCSLLHSLHRPWTMHCNMTWKNLISSDRKLSQEEFDRLELARGCYLYLIFDKGHGIDLFPQMDHPLFSFKQCIPGILSLLKQQDSVMLHKGLALCRYASNRLDPLTIHNRYLTNALKETNWHKPVSSLFQSAIHISTHCPSKTLRQRSGQFIVRFLDKFVWTDRYNILYSLITNAQHPGMVGYLIGYFKDKLSEILQQQMPIGSSYFLERSHHIIKISVALKEGSETDLLSEYNRLMSSLNMLRFLFIRDKNNKTQIWNIQASIEEQFLEPLRTGINLSRMHFRDELKKQSHPRKEEVSNETEFSICGTNLSTFPLMERKQALESAIHSFDMLENISIRVQEIIDQHRSTIEELM</sequence>
<dbReference type="PANTHER" id="PTHR15430:SF1">
    <property type="entry name" value="GLOMULIN"/>
    <property type="match status" value="1"/>
</dbReference>
<organism evidence="1 2">
    <name type="scientific">Clavelina lepadiformis</name>
    <name type="common">Light-bulb sea squirt</name>
    <name type="synonym">Ascidia lepadiformis</name>
    <dbReference type="NCBI Taxonomy" id="159417"/>
    <lineage>
        <taxon>Eukaryota</taxon>
        <taxon>Metazoa</taxon>
        <taxon>Chordata</taxon>
        <taxon>Tunicata</taxon>
        <taxon>Ascidiacea</taxon>
        <taxon>Aplousobranchia</taxon>
        <taxon>Clavelinidae</taxon>
        <taxon>Clavelina</taxon>
    </lineage>
</organism>
<gene>
    <name evidence="1" type="ORF">CVLEPA_LOCUS31400</name>
</gene>
<protein>
    <recommendedName>
        <fullName evidence="3">Glomulin</fullName>
    </recommendedName>
</protein>
<dbReference type="InterPro" id="IPR013877">
    <property type="entry name" value="YAP-bd/ALF4/Glomulin"/>
</dbReference>
<evidence type="ECO:0008006" key="3">
    <source>
        <dbReference type="Google" id="ProtNLM"/>
    </source>
</evidence>
<dbReference type="InterPro" id="IPR019516">
    <property type="entry name" value="Glomulin/ALF4"/>
</dbReference>
<proteinExistence type="predicted"/>
<reference evidence="1 2" key="1">
    <citation type="submission" date="2024-02" db="EMBL/GenBank/DDBJ databases">
        <authorList>
            <person name="Daric V."/>
            <person name="Darras S."/>
        </authorList>
    </citation>
    <scope>NUCLEOTIDE SEQUENCE [LARGE SCALE GENOMIC DNA]</scope>
</reference>
<dbReference type="EMBL" id="CAWYQH010000174">
    <property type="protein sequence ID" value="CAK8697917.1"/>
    <property type="molecule type" value="Genomic_DNA"/>
</dbReference>
<accession>A0ABP0H2C0</accession>
<evidence type="ECO:0000313" key="1">
    <source>
        <dbReference type="EMBL" id="CAK8697917.1"/>
    </source>
</evidence>
<comment type="caution">
    <text evidence="1">The sequence shown here is derived from an EMBL/GenBank/DDBJ whole genome shotgun (WGS) entry which is preliminary data.</text>
</comment>